<organism evidence="1 2">
    <name type="scientific">Candidatus Woesebacteria bacterium GWC1_42_13</name>
    <dbReference type="NCBI Taxonomy" id="1802475"/>
    <lineage>
        <taxon>Bacteria</taxon>
        <taxon>Candidatus Woeseibacteriota</taxon>
    </lineage>
</organism>
<sequence length="155" mass="17033">MKKKLAKITIGVIVLFGIVLGYLSSQTSKTGETPTTERAGDETGTSLLPGADKITISGVEMNNFNNFAIYKGKIGDTRFIDEKDFKATYFPQDEAFLINIMASPFDIVRAEAELKFLSVLSLDKEGACKLAVYITTPRTLNPNEAGTNYRLSFCE</sequence>
<dbReference type="AlphaFoldDB" id="A0A1F7WWF1"/>
<accession>A0A1F7WWF1</accession>
<protein>
    <submittedName>
        <fullName evidence="1">Uncharacterized protein</fullName>
    </submittedName>
</protein>
<reference evidence="1 2" key="1">
    <citation type="journal article" date="2016" name="Nat. Commun.">
        <title>Thousands of microbial genomes shed light on interconnected biogeochemical processes in an aquifer system.</title>
        <authorList>
            <person name="Anantharaman K."/>
            <person name="Brown C.T."/>
            <person name="Hug L.A."/>
            <person name="Sharon I."/>
            <person name="Castelle C.J."/>
            <person name="Probst A.J."/>
            <person name="Thomas B.C."/>
            <person name="Singh A."/>
            <person name="Wilkins M.J."/>
            <person name="Karaoz U."/>
            <person name="Brodie E.L."/>
            <person name="Williams K.H."/>
            <person name="Hubbard S.S."/>
            <person name="Banfield J.F."/>
        </authorList>
    </citation>
    <scope>NUCLEOTIDE SEQUENCE [LARGE SCALE GENOMIC DNA]</scope>
</reference>
<gene>
    <name evidence="1" type="ORF">A2129_02355</name>
</gene>
<name>A0A1F7WWF1_9BACT</name>
<evidence type="ECO:0000313" key="1">
    <source>
        <dbReference type="EMBL" id="OGM06498.1"/>
    </source>
</evidence>
<evidence type="ECO:0000313" key="2">
    <source>
        <dbReference type="Proteomes" id="UP000177737"/>
    </source>
</evidence>
<proteinExistence type="predicted"/>
<dbReference type="Proteomes" id="UP000177737">
    <property type="component" value="Unassembled WGS sequence"/>
</dbReference>
<comment type="caution">
    <text evidence="1">The sequence shown here is derived from an EMBL/GenBank/DDBJ whole genome shotgun (WGS) entry which is preliminary data.</text>
</comment>
<dbReference type="EMBL" id="MGFN01000026">
    <property type="protein sequence ID" value="OGM06498.1"/>
    <property type="molecule type" value="Genomic_DNA"/>
</dbReference>